<organism evidence="17 18">
    <name type="scientific">Caldovatus sediminis</name>
    <dbReference type="NCBI Taxonomy" id="2041189"/>
    <lineage>
        <taxon>Bacteria</taxon>
        <taxon>Pseudomonadati</taxon>
        <taxon>Pseudomonadota</taxon>
        <taxon>Alphaproteobacteria</taxon>
        <taxon>Acetobacterales</taxon>
        <taxon>Roseomonadaceae</taxon>
        <taxon>Caldovatus</taxon>
    </lineage>
</organism>
<evidence type="ECO:0000256" key="3">
    <source>
        <dbReference type="ARBA" id="ARBA00022547"/>
    </source>
</evidence>
<dbReference type="EMBL" id="BMKS01000017">
    <property type="protein sequence ID" value="GGG47937.1"/>
    <property type="molecule type" value="Genomic_DNA"/>
</dbReference>
<evidence type="ECO:0000256" key="9">
    <source>
        <dbReference type="ARBA" id="ARBA00023310"/>
    </source>
</evidence>
<dbReference type="InterPro" id="IPR002146">
    <property type="entry name" value="ATP_synth_b/b'su_bac/chlpt"/>
</dbReference>
<comment type="similarity">
    <text evidence="1 13 14">Belongs to the ATPase B chain family.</text>
</comment>
<keyword evidence="18" id="KW-1185">Reference proteome</keyword>
<reference evidence="17 18" key="1">
    <citation type="journal article" date="2014" name="Int. J. Syst. Evol. Microbiol.">
        <title>Complete genome sequence of Corynebacterium casei LMG S-19264T (=DSM 44701T), isolated from a smear-ripened cheese.</title>
        <authorList>
            <consortium name="US DOE Joint Genome Institute (JGI-PGF)"/>
            <person name="Walter F."/>
            <person name="Albersmeier A."/>
            <person name="Kalinowski J."/>
            <person name="Ruckert C."/>
        </authorList>
    </citation>
    <scope>NUCLEOTIDE SEQUENCE [LARGE SCALE GENOMIC DNA]</scope>
    <source>
        <strain evidence="17 18">CGMCC 1.16330</strain>
    </source>
</reference>
<comment type="function">
    <text evidence="10 13">F(1)F(0) ATP synthase produces ATP from ADP in the presence of a proton or sodium gradient. F-type ATPases consist of two structural domains, F(1) containing the extramembraneous catalytic core and F(0) containing the membrane proton channel, linked together by a central stalk and a peripheral stalk. During catalysis, ATP synthesis in the catalytic domain of F(1) is coupled via a rotary mechanism of the central stalk subunits to proton translocation.</text>
</comment>
<evidence type="ECO:0000256" key="5">
    <source>
        <dbReference type="ARBA" id="ARBA00022781"/>
    </source>
</evidence>
<evidence type="ECO:0000313" key="17">
    <source>
        <dbReference type="EMBL" id="GGG47937.1"/>
    </source>
</evidence>
<evidence type="ECO:0000313" key="18">
    <source>
        <dbReference type="Proteomes" id="UP000597507"/>
    </source>
</evidence>
<evidence type="ECO:0000256" key="13">
    <source>
        <dbReference type="HAMAP-Rule" id="MF_01398"/>
    </source>
</evidence>
<evidence type="ECO:0000256" key="16">
    <source>
        <dbReference type="SAM" id="SignalP"/>
    </source>
</evidence>
<feature type="signal peptide" evidence="16">
    <location>
        <begin position="1"/>
        <end position="25"/>
    </location>
</feature>
<evidence type="ECO:0000256" key="12">
    <source>
        <dbReference type="ARBA" id="ARBA00037847"/>
    </source>
</evidence>
<comment type="caution">
    <text evidence="17">The sequence shown here is derived from an EMBL/GenBank/DDBJ whole genome shotgun (WGS) entry which is preliminary data.</text>
</comment>
<keyword evidence="6 13" id="KW-1133">Transmembrane helix</keyword>
<accession>A0A8J2ZES0</accession>
<evidence type="ECO:0000256" key="14">
    <source>
        <dbReference type="RuleBase" id="RU003848"/>
    </source>
</evidence>
<dbReference type="PANTHER" id="PTHR33445">
    <property type="entry name" value="ATP SYNTHASE SUBUNIT B', CHLOROPLASTIC"/>
    <property type="match status" value="1"/>
</dbReference>
<dbReference type="InterPro" id="IPR050059">
    <property type="entry name" value="ATP_synthase_B_chain"/>
</dbReference>
<keyword evidence="7 13" id="KW-0406">Ion transport</keyword>
<proteinExistence type="inferred from homology"/>
<dbReference type="AlphaFoldDB" id="A0A8J2ZES0"/>
<keyword evidence="15" id="KW-0175">Coiled coil</keyword>
<keyword evidence="9 13" id="KW-0066">ATP synthesis</keyword>
<evidence type="ECO:0000256" key="8">
    <source>
        <dbReference type="ARBA" id="ARBA00023136"/>
    </source>
</evidence>
<dbReference type="GO" id="GO:0005886">
    <property type="term" value="C:plasma membrane"/>
    <property type="evidence" value="ECO:0007669"/>
    <property type="project" value="UniProtKB-SubCell"/>
</dbReference>
<dbReference type="RefSeq" id="WP_188903339.1">
    <property type="nucleotide sequence ID" value="NZ_BMKS01000017.1"/>
</dbReference>
<evidence type="ECO:0000256" key="6">
    <source>
        <dbReference type="ARBA" id="ARBA00022989"/>
    </source>
</evidence>
<keyword evidence="4 13" id="KW-0812">Transmembrane</keyword>
<comment type="subunit">
    <text evidence="13">F-type ATPases have 2 components, F(1) - the catalytic core - and F(0) - the membrane proton channel. F(1) has five subunits: alpha(3), beta(3), gamma(1), delta(1), epsilon(1). F(0) has three main subunits: a(1), b(2) and c(10-14). The alpha and beta chains form an alternating ring which encloses part of the gamma chain. F(1) is attached to F(0) by a central stalk formed by the gamma and epsilon chains, while a peripheral stalk is formed by the delta and b chains.</text>
</comment>
<evidence type="ECO:0000256" key="4">
    <source>
        <dbReference type="ARBA" id="ARBA00022692"/>
    </source>
</evidence>
<dbReference type="PANTHER" id="PTHR33445:SF1">
    <property type="entry name" value="ATP SYNTHASE SUBUNIT B"/>
    <property type="match status" value="1"/>
</dbReference>
<evidence type="ECO:0000256" key="1">
    <source>
        <dbReference type="ARBA" id="ARBA00005513"/>
    </source>
</evidence>
<keyword evidence="13" id="KW-1003">Cell membrane</keyword>
<dbReference type="GO" id="GO:0012505">
    <property type="term" value="C:endomembrane system"/>
    <property type="evidence" value="ECO:0007669"/>
    <property type="project" value="UniProtKB-SubCell"/>
</dbReference>
<sequence>MTRWIRLAAAVPACLLGAPGTAALAAEPQSGGMPQLDFGNPLMIAQIVWLLLIFGLLYFVMANYALPRVGEILEERRRRIAADLEAARAAKAEADAAAAAHREATLRARTEAQAAVASALQEAQEEAHRRAEALNARLAEQIAAAEARIAAARDAAMGALRQVATDTAEALVARLIGRADRDAVEAAVGRELATRRQEA</sequence>
<feature type="coiled-coil region" evidence="15">
    <location>
        <begin position="117"/>
        <end position="162"/>
    </location>
</feature>
<evidence type="ECO:0000256" key="2">
    <source>
        <dbReference type="ARBA" id="ARBA00022448"/>
    </source>
</evidence>
<evidence type="ECO:0000256" key="10">
    <source>
        <dbReference type="ARBA" id="ARBA00025198"/>
    </source>
</evidence>
<keyword evidence="5 13" id="KW-0375">Hydrogen ion transport</keyword>
<evidence type="ECO:0000256" key="7">
    <source>
        <dbReference type="ARBA" id="ARBA00023065"/>
    </source>
</evidence>
<keyword evidence="3 13" id="KW-0138">CF(0)</keyword>
<dbReference type="GO" id="GO:0046961">
    <property type="term" value="F:proton-transporting ATPase activity, rotational mechanism"/>
    <property type="evidence" value="ECO:0007669"/>
    <property type="project" value="TreeGrafter"/>
</dbReference>
<dbReference type="Pfam" id="PF00430">
    <property type="entry name" value="ATP-synt_B"/>
    <property type="match status" value="1"/>
</dbReference>
<comment type="function">
    <text evidence="11">Component of the F(0) channel, it forms part of the peripheral stalk, linking F(1) to F(0). The b'-subunit is a diverged and duplicated form of b found in plants and photosynthetic bacteria.</text>
</comment>
<name>A0A8J2ZES0_9PROT</name>
<gene>
    <name evidence="17" type="primary">atpF2</name>
    <name evidence="13" type="synonym">atpF</name>
    <name evidence="17" type="ORF">GCM10010964_39160</name>
</gene>
<evidence type="ECO:0000256" key="11">
    <source>
        <dbReference type="ARBA" id="ARBA00025614"/>
    </source>
</evidence>
<dbReference type="HAMAP" id="MF_01398">
    <property type="entry name" value="ATP_synth_b_bprime"/>
    <property type="match status" value="1"/>
</dbReference>
<keyword evidence="2 13" id="KW-0813">Transport</keyword>
<dbReference type="GO" id="GO:0045259">
    <property type="term" value="C:proton-transporting ATP synthase complex"/>
    <property type="evidence" value="ECO:0007669"/>
    <property type="project" value="UniProtKB-KW"/>
</dbReference>
<protein>
    <recommendedName>
        <fullName evidence="13">ATP synthase subunit b</fullName>
    </recommendedName>
    <alternativeName>
        <fullName evidence="13">ATP synthase F(0) sector subunit b</fullName>
    </alternativeName>
    <alternativeName>
        <fullName evidence="13">ATPase subunit I</fullName>
    </alternativeName>
    <alternativeName>
        <fullName evidence="13">F-type ATPase subunit b</fullName>
        <shortName evidence="13">F-ATPase subunit b</shortName>
    </alternativeName>
</protein>
<keyword evidence="8 13" id="KW-0472">Membrane</keyword>
<feature type="chain" id="PRO_5035217317" description="ATP synthase subunit b" evidence="16">
    <location>
        <begin position="26"/>
        <end position="199"/>
    </location>
</feature>
<feature type="transmembrane region" description="Helical" evidence="13">
    <location>
        <begin position="41"/>
        <end position="66"/>
    </location>
</feature>
<dbReference type="Proteomes" id="UP000597507">
    <property type="component" value="Unassembled WGS sequence"/>
</dbReference>
<keyword evidence="16" id="KW-0732">Signal</keyword>
<evidence type="ECO:0000256" key="15">
    <source>
        <dbReference type="SAM" id="Coils"/>
    </source>
</evidence>
<comment type="subcellular location">
    <subcellularLocation>
        <location evidence="13">Cell membrane</location>
        <topology evidence="13">Single-pass membrane protein</topology>
    </subcellularLocation>
    <subcellularLocation>
        <location evidence="12">Endomembrane system</location>
        <topology evidence="12">Single-pass membrane protein</topology>
    </subcellularLocation>
</comment>
<dbReference type="GO" id="GO:0046933">
    <property type="term" value="F:proton-transporting ATP synthase activity, rotational mechanism"/>
    <property type="evidence" value="ECO:0007669"/>
    <property type="project" value="UniProtKB-UniRule"/>
</dbReference>